<keyword evidence="4" id="KW-1185">Reference proteome</keyword>
<dbReference type="InterPro" id="IPR025392">
    <property type="entry name" value="DUF4124"/>
</dbReference>
<protein>
    <submittedName>
        <fullName evidence="3">DUF4124 domain-containing protein</fullName>
    </submittedName>
</protein>
<proteinExistence type="predicted"/>
<accession>A0A5B0VMC2</accession>
<dbReference type="Proteomes" id="UP000323161">
    <property type="component" value="Unassembled WGS sequence"/>
</dbReference>
<name>A0A5B0VMC2_9GAMM</name>
<feature type="signal peptide" evidence="1">
    <location>
        <begin position="1"/>
        <end position="20"/>
    </location>
</feature>
<keyword evidence="1" id="KW-0732">Signal</keyword>
<evidence type="ECO:0000256" key="1">
    <source>
        <dbReference type="SAM" id="SignalP"/>
    </source>
</evidence>
<dbReference type="AlphaFoldDB" id="A0A5B0VMC2"/>
<dbReference type="EMBL" id="VTUU01000001">
    <property type="protein sequence ID" value="KAA1175842.1"/>
    <property type="molecule type" value="Genomic_DNA"/>
</dbReference>
<evidence type="ECO:0000313" key="3">
    <source>
        <dbReference type="EMBL" id="KAA1175842.1"/>
    </source>
</evidence>
<evidence type="ECO:0000259" key="2">
    <source>
        <dbReference type="Pfam" id="PF13511"/>
    </source>
</evidence>
<evidence type="ECO:0000313" key="4">
    <source>
        <dbReference type="Proteomes" id="UP000323161"/>
    </source>
</evidence>
<gene>
    <name evidence="3" type="ORF">FWJ25_01530</name>
</gene>
<dbReference type="Pfam" id="PF13511">
    <property type="entry name" value="DUF4124"/>
    <property type="match status" value="1"/>
</dbReference>
<feature type="domain" description="DUF4124" evidence="2">
    <location>
        <begin position="10"/>
        <end position="56"/>
    </location>
</feature>
<reference evidence="3 4" key="1">
    <citation type="submission" date="2019-08" db="EMBL/GenBank/DDBJ databases">
        <title>Marinobacter ZYF650 sp. nov., a marine bacterium isolated from seawater of the Mariana trench.</title>
        <authorList>
            <person name="Ahmad W."/>
        </authorList>
    </citation>
    <scope>NUCLEOTIDE SEQUENCE [LARGE SCALE GENOMIC DNA]</scope>
    <source>
        <strain evidence="3 4">ZYF650</strain>
    </source>
</reference>
<feature type="chain" id="PRO_5023081547" evidence="1">
    <location>
        <begin position="21"/>
        <end position="147"/>
    </location>
</feature>
<sequence>MPRSLAVFFCILLSASPVFAGVYTWIDDQGVAHFSDHPPAKAPHREVDIQPVATVPMSENLKQGRRVSEIRNDVQNVLSNSDRPVKTSAKARARERAKHEKTCDRYRQQLETIQSQLRGGYSNDRGNSLRQRRRVVSQKMSRECILG</sequence>
<organism evidence="3 4">
    <name type="scientific">Marinobacter salinexigens</name>
    <dbReference type="NCBI Taxonomy" id="2919747"/>
    <lineage>
        <taxon>Bacteria</taxon>
        <taxon>Pseudomonadati</taxon>
        <taxon>Pseudomonadota</taxon>
        <taxon>Gammaproteobacteria</taxon>
        <taxon>Pseudomonadales</taxon>
        <taxon>Marinobacteraceae</taxon>
        <taxon>Marinobacter</taxon>
    </lineage>
</organism>
<comment type="caution">
    <text evidence="3">The sequence shown here is derived from an EMBL/GenBank/DDBJ whole genome shotgun (WGS) entry which is preliminary data.</text>
</comment>